<dbReference type="Pfam" id="PF18185">
    <property type="entry name" value="STALD"/>
    <property type="match status" value="1"/>
</dbReference>
<feature type="domain" description="NAD(+) hydrolase ThsA Sir2/TIR-associating SLOG" evidence="1">
    <location>
        <begin position="264"/>
        <end position="466"/>
    </location>
</feature>
<evidence type="ECO:0000313" key="7">
    <source>
        <dbReference type="Proteomes" id="UP000273973"/>
    </source>
</evidence>
<dbReference type="EMBL" id="JANFMI010000026">
    <property type="protein sequence ID" value="MDG4516787.1"/>
    <property type="molecule type" value="Genomic_DNA"/>
</dbReference>
<name>A0A2I5KNX8_STRSU</name>
<evidence type="ECO:0000259" key="1">
    <source>
        <dbReference type="Pfam" id="PF18185"/>
    </source>
</evidence>
<reference evidence="5 8" key="4">
    <citation type="submission" date="2019-04" db="EMBL/GenBank/DDBJ databases">
        <title>Genome analysis of Streptococcus suis strain WUSS327.</title>
        <authorList>
            <person name="Chen H."/>
            <person name="Gao X."/>
            <person name="Wu Z."/>
        </authorList>
    </citation>
    <scope>NUCLEOTIDE SEQUENCE [LARGE SCALE GENOMIC DNA]</scope>
    <source>
        <strain evidence="5 8">WUSS327</strain>
    </source>
</reference>
<evidence type="ECO:0000313" key="2">
    <source>
        <dbReference type="EMBL" id="AUA19069.1"/>
    </source>
</evidence>
<dbReference type="EMBL" id="RSDG01000157">
    <property type="protein sequence ID" value="RRR40145.1"/>
    <property type="molecule type" value="Genomic_DNA"/>
</dbReference>
<sequence>MRQEVFIKKFSKTIQEGNAAVFAGAGTSVDAGFVNWKKLVAPFATEIGLDIEKETDLIGLTQYYINYKSGNRGPVNQEIISQFSSPGAETEVMNLLTRLPITTYWTTNYDKVIENGLIKNNRRGDIKRKIDDLAVSRPDSDAVVYKMHGDVDSPDEAVISKDDYERYSDKNSLFVTALRGDLVSKTFLFVGFSFEDPNLESILGKVKILLGERTREHYCIQKQVLEQDYDDQDDYLYDKIKQDLKIRDLMRYGIDTVLVDDYSEIPKLISKIEEEYFKNTIFISGSISDYNENWSEEKVKQFCYNLSRSLVSKNYKIISGFGLGVGSSVINGALDEIYNTKYRHVSEHLGLFPFPQHDDGEKSLVERWTENREQMISEAGVCIFIFGNKLDNGEVVIANGMLEEFQIAKERGKIIIPIGSTGFAAKEIFDAMKESGDYSYLNDYWEILETEEDVIKVVNTINEIIEGVR</sequence>
<evidence type="ECO:0000313" key="8">
    <source>
        <dbReference type="Proteomes" id="UP000309259"/>
    </source>
</evidence>
<reference evidence="3" key="5">
    <citation type="submission" date="2022-07" db="EMBL/GenBank/DDBJ databases">
        <title>Whole Genome Sequencing of Streptococcus suis.</title>
        <authorList>
            <person name="Dai X."/>
            <person name="Huang J."/>
            <person name="Wang L."/>
        </authorList>
    </citation>
    <scope>NUCLEOTIDE SEQUENCE</scope>
    <source>
        <strain evidence="3">HDJ11</strain>
    </source>
</reference>
<evidence type="ECO:0000313" key="5">
    <source>
        <dbReference type="EMBL" id="TII02284.1"/>
    </source>
</evidence>
<dbReference type="Proteomes" id="UP000273973">
    <property type="component" value="Unassembled WGS sequence"/>
</dbReference>
<gene>
    <name evidence="2" type="ORF">CWI26_05975</name>
    <name evidence="4" type="ORF">EJA00_11955</name>
    <name evidence="5" type="ORF">FAJ35_05165</name>
    <name evidence="3" type="ORF">NOL11_07405</name>
</gene>
<dbReference type="Gene3D" id="3.40.50.450">
    <property type="match status" value="1"/>
</dbReference>
<dbReference type="Proteomes" id="UP000309259">
    <property type="component" value="Unassembled WGS sequence"/>
</dbReference>
<evidence type="ECO:0000313" key="3">
    <source>
        <dbReference type="EMBL" id="MDG4516787.1"/>
    </source>
</evidence>
<dbReference type="AlphaFoldDB" id="A0A2I5KNX8"/>
<protein>
    <submittedName>
        <fullName evidence="3">SIR2 family protein</fullName>
    </submittedName>
</protein>
<accession>A0A2I5KNX8</accession>
<evidence type="ECO:0000313" key="4">
    <source>
        <dbReference type="EMBL" id="RRR40145.1"/>
    </source>
</evidence>
<dbReference type="RefSeq" id="WP_024418308.1">
    <property type="nucleotide sequence ID" value="NZ_CDVE01000094.1"/>
</dbReference>
<proteinExistence type="predicted"/>
<dbReference type="EMBL" id="CP025043">
    <property type="protein sequence ID" value="AUA19069.1"/>
    <property type="molecule type" value="Genomic_DNA"/>
</dbReference>
<dbReference type="Proteomes" id="UP000231863">
    <property type="component" value="Chromosome"/>
</dbReference>
<reference evidence="2 6" key="1">
    <citation type="submission" date="2017-11" db="EMBL/GenBank/DDBJ databases">
        <title>Genome analysis of Streptococcus suis serotype chz stain ah681.</title>
        <authorList>
            <person name="Pan Z."/>
            <person name="Zhang Y."/>
            <person name="Ma J."/>
            <person name="Lu P."/>
            <person name="Zhu Y."/>
            <person name="Zhong X."/>
            <person name="Dong W."/>
            <person name="Lu C."/>
            <person name="Yao H."/>
        </authorList>
    </citation>
    <scope>NUCLEOTIDE SEQUENCE [LARGE SCALE GENOMIC DNA]</scope>
    <source>
        <strain evidence="2 6">AH681</strain>
    </source>
</reference>
<evidence type="ECO:0000313" key="6">
    <source>
        <dbReference type="Proteomes" id="UP000231863"/>
    </source>
</evidence>
<dbReference type="EMBL" id="SSXL01000015">
    <property type="protein sequence ID" value="TII02284.1"/>
    <property type="molecule type" value="Genomic_DNA"/>
</dbReference>
<reference evidence="4 7" key="2">
    <citation type="submission" date="2018-11" db="EMBL/GenBank/DDBJ databases">
        <authorList>
            <person name="Stevens M.J."/>
            <person name="Cernela N."/>
            <person name="Spoerry Serrano N."/>
            <person name="Schmitt S."/>
            <person name="Schrenzel J."/>
            <person name="Stephan R."/>
        </authorList>
    </citation>
    <scope>NUCLEOTIDE SEQUENCE [LARGE SCALE GENOMIC DNA]</scope>
    <source>
        <strain evidence="4 7">SS1014</strain>
    </source>
</reference>
<dbReference type="InterPro" id="IPR041486">
    <property type="entry name" value="ThsA_STALD"/>
</dbReference>
<dbReference type="Proteomes" id="UP001152877">
    <property type="component" value="Unassembled WGS sequence"/>
</dbReference>
<organism evidence="2 6">
    <name type="scientific">Streptococcus suis</name>
    <dbReference type="NCBI Taxonomy" id="1307"/>
    <lineage>
        <taxon>Bacteria</taxon>
        <taxon>Bacillati</taxon>
        <taxon>Bacillota</taxon>
        <taxon>Bacilli</taxon>
        <taxon>Lactobacillales</taxon>
        <taxon>Streptococcaceae</taxon>
        <taxon>Streptococcus</taxon>
    </lineage>
</organism>
<reference evidence="4 7" key="3">
    <citation type="submission" date="2018-12" db="EMBL/GenBank/DDBJ databases">
        <title>Whole-genome sequences of fifteen clinical Streptococcus suis strains isolated from pigs between 2006 and 2018.</title>
        <authorList>
            <person name="Stevens M.J.A."/>
            <person name="Cernela N."/>
            <person name="Spoerry Serrano N."/>
            <person name="Schmitt S."/>
            <person name="Schrenzel J."/>
            <person name="Stephan R."/>
        </authorList>
    </citation>
    <scope>NUCLEOTIDE SEQUENCE [LARGE SCALE GENOMIC DNA]</scope>
    <source>
        <strain evidence="4 7">SS1014</strain>
    </source>
</reference>
<dbReference type="Pfam" id="PF13289">
    <property type="entry name" value="SIR2_2"/>
    <property type="match status" value="1"/>
</dbReference>